<dbReference type="InterPro" id="IPR051016">
    <property type="entry name" value="Diverse_Substrate_AcTransf"/>
</dbReference>
<keyword evidence="2" id="KW-0012">Acyltransferase</keyword>
<evidence type="ECO:0000256" key="2">
    <source>
        <dbReference type="ARBA" id="ARBA00023315"/>
    </source>
</evidence>
<name>A0ABU9YRV2_9PROT</name>
<organism evidence="4 5">
    <name type="scientific">Tistrella arctica</name>
    <dbReference type="NCBI Taxonomy" id="3133430"/>
    <lineage>
        <taxon>Bacteria</taxon>
        <taxon>Pseudomonadati</taxon>
        <taxon>Pseudomonadota</taxon>
        <taxon>Alphaproteobacteria</taxon>
        <taxon>Geminicoccales</taxon>
        <taxon>Geminicoccaceae</taxon>
        <taxon>Tistrella</taxon>
    </lineage>
</organism>
<dbReference type="PROSITE" id="PS51186">
    <property type="entry name" value="GNAT"/>
    <property type="match status" value="1"/>
</dbReference>
<evidence type="ECO:0000313" key="5">
    <source>
        <dbReference type="Proteomes" id="UP001413721"/>
    </source>
</evidence>
<dbReference type="Pfam" id="PF00583">
    <property type="entry name" value="Acetyltransf_1"/>
    <property type="match status" value="1"/>
</dbReference>
<protein>
    <submittedName>
        <fullName evidence="4">GNAT family N-acetyltransferase</fullName>
    </submittedName>
</protein>
<gene>
    <name evidence="4" type="ORF">WG926_24785</name>
</gene>
<proteinExistence type="predicted"/>
<dbReference type="InterPro" id="IPR000182">
    <property type="entry name" value="GNAT_dom"/>
</dbReference>
<dbReference type="PANTHER" id="PTHR10545">
    <property type="entry name" value="DIAMINE N-ACETYLTRANSFERASE"/>
    <property type="match status" value="1"/>
</dbReference>
<feature type="domain" description="N-acetyltransferase" evidence="3">
    <location>
        <begin position="14"/>
        <end position="172"/>
    </location>
</feature>
<dbReference type="RefSeq" id="WP_345938543.1">
    <property type="nucleotide sequence ID" value="NZ_JBBKTW010000012.1"/>
</dbReference>
<evidence type="ECO:0000256" key="1">
    <source>
        <dbReference type="ARBA" id="ARBA00022679"/>
    </source>
</evidence>
<evidence type="ECO:0000259" key="3">
    <source>
        <dbReference type="PROSITE" id="PS51186"/>
    </source>
</evidence>
<sequence length="176" mass="19174">MNQMEHETTLAGDITIRRATVADVPDLWALLRDLAVEEGLGARFTATIDDMRRDGFGPRPRFTAALARASAGDVLGFASWFPLYSSIRARDYLFLDNLYVRPQARGGGGRVARLLIAHVAADAVVWQADRLELHVRQPNDRARRFYTRTGIDATGVIVHGAGSDGLARLAADGEAG</sequence>
<keyword evidence="1" id="KW-0808">Transferase</keyword>
<dbReference type="EMBL" id="JBBKTW010000012">
    <property type="protein sequence ID" value="MEN2991552.1"/>
    <property type="molecule type" value="Genomic_DNA"/>
</dbReference>
<reference evidence="4 5" key="1">
    <citation type="submission" date="2024-03" db="EMBL/GenBank/DDBJ databases">
        <title>High-quality draft genome sequencing of Tistrella sp. BH-R2-4.</title>
        <authorList>
            <person name="Dong C."/>
        </authorList>
    </citation>
    <scope>NUCLEOTIDE SEQUENCE [LARGE SCALE GENOMIC DNA]</scope>
    <source>
        <strain evidence="4 5">BH-R2-4</strain>
    </source>
</reference>
<dbReference type="Gene3D" id="3.40.630.30">
    <property type="match status" value="1"/>
</dbReference>
<keyword evidence="5" id="KW-1185">Reference proteome</keyword>
<dbReference type="InterPro" id="IPR016181">
    <property type="entry name" value="Acyl_CoA_acyltransferase"/>
</dbReference>
<evidence type="ECO:0000313" key="4">
    <source>
        <dbReference type="EMBL" id="MEN2991552.1"/>
    </source>
</evidence>
<dbReference type="PANTHER" id="PTHR10545:SF29">
    <property type="entry name" value="GH14572P-RELATED"/>
    <property type="match status" value="1"/>
</dbReference>
<dbReference type="Proteomes" id="UP001413721">
    <property type="component" value="Unassembled WGS sequence"/>
</dbReference>
<comment type="caution">
    <text evidence="4">The sequence shown here is derived from an EMBL/GenBank/DDBJ whole genome shotgun (WGS) entry which is preliminary data.</text>
</comment>
<dbReference type="SUPFAM" id="SSF55729">
    <property type="entry name" value="Acyl-CoA N-acyltransferases (Nat)"/>
    <property type="match status" value="1"/>
</dbReference>
<accession>A0ABU9YRV2</accession>
<dbReference type="CDD" id="cd04301">
    <property type="entry name" value="NAT_SF"/>
    <property type="match status" value="1"/>
</dbReference>